<gene>
    <name evidence="10" type="ORF">C1SCF055_LOCUS6667</name>
</gene>
<dbReference type="SUPFAM" id="SSF47661">
    <property type="entry name" value="t-snare proteins"/>
    <property type="match status" value="1"/>
</dbReference>
<dbReference type="GO" id="GO:0005789">
    <property type="term" value="C:endoplasmic reticulum membrane"/>
    <property type="evidence" value="ECO:0007669"/>
    <property type="project" value="TreeGrafter"/>
</dbReference>
<reference evidence="10" key="1">
    <citation type="submission" date="2022-10" db="EMBL/GenBank/DDBJ databases">
        <authorList>
            <person name="Chen Y."/>
            <person name="Dougan E. K."/>
            <person name="Chan C."/>
            <person name="Rhodes N."/>
            <person name="Thang M."/>
        </authorList>
    </citation>
    <scope>NUCLEOTIDE SEQUENCE</scope>
</reference>
<feature type="domain" description="Vesicle transport v-SNARE N-terminal" evidence="9">
    <location>
        <begin position="9"/>
        <end position="89"/>
    </location>
</feature>
<dbReference type="EMBL" id="CAMXCT010000425">
    <property type="protein sequence ID" value="CAI3978637.1"/>
    <property type="molecule type" value="Genomic_DNA"/>
</dbReference>
<keyword evidence="8" id="KW-0472">Membrane</keyword>
<evidence type="ECO:0000313" key="12">
    <source>
        <dbReference type="EMBL" id="CAL4765949.1"/>
    </source>
</evidence>
<keyword evidence="4" id="KW-0812">Transmembrane</keyword>
<dbReference type="InterPro" id="IPR007705">
    <property type="entry name" value="Vesicle_trsprt_v-SNARE_N"/>
</dbReference>
<keyword evidence="3" id="KW-0813">Transport</keyword>
<proteinExistence type="inferred from homology"/>
<dbReference type="GO" id="GO:0000149">
    <property type="term" value="F:SNARE binding"/>
    <property type="evidence" value="ECO:0007669"/>
    <property type="project" value="TreeGrafter"/>
</dbReference>
<dbReference type="InterPro" id="IPR038407">
    <property type="entry name" value="v-SNARE_N_sf"/>
</dbReference>
<keyword evidence="6" id="KW-1133">Transmembrane helix</keyword>
<reference evidence="11" key="2">
    <citation type="submission" date="2024-04" db="EMBL/GenBank/DDBJ databases">
        <authorList>
            <person name="Chen Y."/>
            <person name="Shah S."/>
            <person name="Dougan E. K."/>
            <person name="Thang M."/>
            <person name="Chan C."/>
        </authorList>
    </citation>
    <scope>NUCLEOTIDE SEQUENCE [LARGE SCALE GENOMIC DNA]</scope>
</reference>
<dbReference type="GO" id="GO:0005794">
    <property type="term" value="C:Golgi apparatus"/>
    <property type="evidence" value="ECO:0007669"/>
    <property type="project" value="TreeGrafter"/>
</dbReference>
<dbReference type="FunFam" id="1.20.5.110:FF:000002">
    <property type="entry name" value="Vesicle transport through interaction with t-SNAREsB"/>
    <property type="match status" value="1"/>
</dbReference>
<evidence type="ECO:0000256" key="7">
    <source>
        <dbReference type="ARBA" id="ARBA00023054"/>
    </source>
</evidence>
<dbReference type="EMBL" id="CAMXCT020000425">
    <property type="protein sequence ID" value="CAL1132012.1"/>
    <property type="molecule type" value="Genomic_DNA"/>
</dbReference>
<dbReference type="GO" id="GO:0005484">
    <property type="term" value="F:SNAP receptor activity"/>
    <property type="evidence" value="ECO:0007669"/>
    <property type="project" value="TreeGrafter"/>
</dbReference>
<dbReference type="GO" id="GO:0006906">
    <property type="term" value="P:vesicle fusion"/>
    <property type="evidence" value="ECO:0007669"/>
    <property type="project" value="TreeGrafter"/>
</dbReference>
<evidence type="ECO:0000313" key="11">
    <source>
        <dbReference type="EMBL" id="CAL1132012.1"/>
    </source>
</evidence>
<sequence length="222" mass="24783">MSHANVNVSELFAEYEADFHRLLAEADEFLAASCASAAALGKADRRLTEADQAVKQMDLEVRALPPEARQKLQEKIKGFKASVSERRKQKEARNREVLLGDASASVLGKSADEHGRAEDMNQSMMDASRKLQEAKRTVLDSEQIGLDVMGDLRLQRETIERSRDNMGKVGQNYSMAGKTLEGMLARADQNRRMAPCHQSHMLLSTTGVIKLMFFSSRSIWNP</sequence>
<evidence type="ECO:0000256" key="6">
    <source>
        <dbReference type="ARBA" id="ARBA00022989"/>
    </source>
</evidence>
<evidence type="ECO:0000313" key="10">
    <source>
        <dbReference type="EMBL" id="CAI3978637.1"/>
    </source>
</evidence>
<dbReference type="CDD" id="cd15862">
    <property type="entry name" value="SNARE_Vti1"/>
    <property type="match status" value="1"/>
</dbReference>
<dbReference type="Proteomes" id="UP001152797">
    <property type="component" value="Unassembled WGS sequence"/>
</dbReference>
<dbReference type="AlphaFoldDB" id="A0A9P1FLP4"/>
<evidence type="ECO:0000256" key="4">
    <source>
        <dbReference type="ARBA" id="ARBA00022692"/>
    </source>
</evidence>
<dbReference type="Gene3D" id="1.20.58.400">
    <property type="entry name" value="t-snare proteins"/>
    <property type="match status" value="1"/>
</dbReference>
<dbReference type="InterPro" id="IPR010989">
    <property type="entry name" value="SNARE"/>
</dbReference>
<dbReference type="OrthoDB" id="430637at2759"/>
<evidence type="ECO:0000256" key="3">
    <source>
        <dbReference type="ARBA" id="ARBA00022448"/>
    </source>
</evidence>
<dbReference type="PANTHER" id="PTHR21230:SF26">
    <property type="entry name" value="VESICLE TRANSPORT THROUGH INTERACTION WITH T-SNARES HOMOLOG 1A"/>
    <property type="match status" value="1"/>
</dbReference>
<dbReference type="GO" id="GO:0006886">
    <property type="term" value="P:intracellular protein transport"/>
    <property type="evidence" value="ECO:0007669"/>
    <property type="project" value="InterPro"/>
</dbReference>
<keyword evidence="7" id="KW-0175">Coiled coil</keyword>
<organism evidence="10">
    <name type="scientific">Cladocopium goreaui</name>
    <dbReference type="NCBI Taxonomy" id="2562237"/>
    <lineage>
        <taxon>Eukaryota</taxon>
        <taxon>Sar</taxon>
        <taxon>Alveolata</taxon>
        <taxon>Dinophyceae</taxon>
        <taxon>Suessiales</taxon>
        <taxon>Symbiodiniaceae</taxon>
        <taxon>Cladocopium</taxon>
    </lineage>
</organism>
<evidence type="ECO:0000256" key="1">
    <source>
        <dbReference type="ARBA" id="ARBA00004211"/>
    </source>
</evidence>
<dbReference type="GO" id="GO:0031902">
    <property type="term" value="C:late endosome membrane"/>
    <property type="evidence" value="ECO:0007669"/>
    <property type="project" value="TreeGrafter"/>
</dbReference>
<dbReference type="SUPFAM" id="SSF58038">
    <property type="entry name" value="SNARE fusion complex"/>
    <property type="match status" value="1"/>
</dbReference>
<comment type="caution">
    <text evidence="10">The sequence shown here is derived from an EMBL/GenBank/DDBJ whole genome shotgun (WGS) entry which is preliminary data.</text>
</comment>
<dbReference type="GO" id="GO:0031201">
    <property type="term" value="C:SNARE complex"/>
    <property type="evidence" value="ECO:0007669"/>
    <property type="project" value="TreeGrafter"/>
</dbReference>
<dbReference type="Gene3D" id="1.20.5.110">
    <property type="match status" value="1"/>
</dbReference>
<protein>
    <submittedName>
        <fullName evidence="12">Vesicle transport through interaction with t-SNAREs-like 1A</fullName>
    </submittedName>
</protein>
<evidence type="ECO:0000256" key="5">
    <source>
        <dbReference type="ARBA" id="ARBA00022927"/>
    </source>
</evidence>
<dbReference type="EMBL" id="CAMXCT030000425">
    <property type="protein sequence ID" value="CAL4765949.1"/>
    <property type="molecule type" value="Genomic_DNA"/>
</dbReference>
<dbReference type="Pfam" id="PF12352">
    <property type="entry name" value="V-SNARE_C"/>
    <property type="match status" value="1"/>
</dbReference>
<comment type="subcellular location">
    <subcellularLocation>
        <location evidence="1">Membrane</location>
        <topology evidence="1">Single-pass type IV membrane protein</topology>
    </subcellularLocation>
</comment>
<dbReference type="PANTHER" id="PTHR21230">
    <property type="entry name" value="VESICLE TRANSPORT V-SNARE PROTEIN VTI1-RELATED"/>
    <property type="match status" value="1"/>
</dbReference>
<accession>A0A9P1FLP4</accession>
<evidence type="ECO:0000259" key="9">
    <source>
        <dbReference type="Pfam" id="PF05008"/>
    </source>
</evidence>
<evidence type="ECO:0000313" key="13">
    <source>
        <dbReference type="Proteomes" id="UP001152797"/>
    </source>
</evidence>
<keyword evidence="13" id="KW-1185">Reference proteome</keyword>
<dbReference type="GO" id="GO:0012507">
    <property type="term" value="C:ER to Golgi transport vesicle membrane"/>
    <property type="evidence" value="ECO:0007669"/>
    <property type="project" value="TreeGrafter"/>
</dbReference>
<dbReference type="Pfam" id="PF05008">
    <property type="entry name" value="V-SNARE"/>
    <property type="match status" value="1"/>
</dbReference>
<evidence type="ECO:0000256" key="8">
    <source>
        <dbReference type="ARBA" id="ARBA00023136"/>
    </source>
</evidence>
<name>A0A9P1FLP4_9DINO</name>
<keyword evidence="5" id="KW-0653">Protein transport</keyword>
<comment type="similarity">
    <text evidence="2">Belongs to the VTI1 family.</text>
</comment>
<evidence type="ECO:0000256" key="2">
    <source>
        <dbReference type="ARBA" id="ARBA00006108"/>
    </source>
</evidence>